<dbReference type="InterPro" id="IPR003594">
    <property type="entry name" value="HATPase_dom"/>
</dbReference>
<dbReference type="InterPro" id="IPR036890">
    <property type="entry name" value="HATPase_C_sf"/>
</dbReference>
<dbReference type="PANTHER" id="PTHR43065">
    <property type="entry name" value="SENSOR HISTIDINE KINASE"/>
    <property type="match status" value="1"/>
</dbReference>
<evidence type="ECO:0000256" key="8">
    <source>
        <dbReference type="ARBA" id="ARBA00022840"/>
    </source>
</evidence>
<dbReference type="AlphaFoldDB" id="A0A9D2KV29"/>
<comment type="caution">
    <text evidence="13">The sequence shown here is derived from an EMBL/GenBank/DDBJ whole genome shotgun (WGS) entry which is preliminary data.</text>
</comment>
<evidence type="ECO:0000256" key="9">
    <source>
        <dbReference type="ARBA" id="ARBA00023012"/>
    </source>
</evidence>
<dbReference type="InterPro" id="IPR004358">
    <property type="entry name" value="Sig_transdc_His_kin-like_C"/>
</dbReference>
<proteinExistence type="predicted"/>
<evidence type="ECO:0000256" key="2">
    <source>
        <dbReference type="ARBA" id="ARBA00004370"/>
    </source>
</evidence>
<dbReference type="Pfam" id="PF00672">
    <property type="entry name" value="HAMP"/>
    <property type="match status" value="1"/>
</dbReference>
<dbReference type="GO" id="GO:0016020">
    <property type="term" value="C:membrane"/>
    <property type="evidence" value="ECO:0007669"/>
    <property type="project" value="UniProtKB-SubCell"/>
</dbReference>
<reference evidence="13" key="1">
    <citation type="journal article" date="2021" name="PeerJ">
        <title>Extensive microbial diversity within the chicken gut microbiome revealed by metagenomics and culture.</title>
        <authorList>
            <person name="Gilroy R."/>
            <person name="Ravi A."/>
            <person name="Getino M."/>
            <person name="Pursley I."/>
            <person name="Horton D.L."/>
            <person name="Alikhan N.F."/>
            <person name="Baker D."/>
            <person name="Gharbi K."/>
            <person name="Hall N."/>
            <person name="Watson M."/>
            <person name="Adriaenssens E.M."/>
            <person name="Foster-Nyarko E."/>
            <person name="Jarju S."/>
            <person name="Secka A."/>
            <person name="Antonio M."/>
            <person name="Oren A."/>
            <person name="Chaudhuri R.R."/>
            <person name="La Ragione R."/>
            <person name="Hildebrand F."/>
            <person name="Pallen M.J."/>
        </authorList>
    </citation>
    <scope>NUCLEOTIDE SEQUENCE</scope>
    <source>
        <strain evidence="13">ChiHjej12B11-9795</strain>
    </source>
</reference>
<dbReference type="EC" id="2.7.13.3" evidence="3"/>
<dbReference type="GO" id="GO:0005524">
    <property type="term" value="F:ATP binding"/>
    <property type="evidence" value="ECO:0007669"/>
    <property type="project" value="UniProtKB-KW"/>
</dbReference>
<reference evidence="13" key="2">
    <citation type="submission" date="2021-04" db="EMBL/GenBank/DDBJ databases">
        <authorList>
            <person name="Gilroy R."/>
        </authorList>
    </citation>
    <scope>NUCLEOTIDE SEQUENCE</scope>
    <source>
        <strain evidence="13">ChiHjej12B11-9795</strain>
    </source>
</reference>
<dbReference type="Proteomes" id="UP000823862">
    <property type="component" value="Unassembled WGS sequence"/>
</dbReference>
<evidence type="ECO:0000256" key="5">
    <source>
        <dbReference type="ARBA" id="ARBA00022679"/>
    </source>
</evidence>
<dbReference type="PROSITE" id="PS50109">
    <property type="entry name" value="HIS_KIN"/>
    <property type="match status" value="1"/>
</dbReference>
<dbReference type="Pfam" id="PF02518">
    <property type="entry name" value="HATPase_c"/>
    <property type="match status" value="1"/>
</dbReference>
<keyword evidence="10" id="KW-0812">Transmembrane</keyword>
<dbReference type="GO" id="GO:0004673">
    <property type="term" value="F:protein histidine kinase activity"/>
    <property type="evidence" value="ECO:0007669"/>
    <property type="project" value="UniProtKB-EC"/>
</dbReference>
<organism evidence="13 14">
    <name type="scientific">Candidatus Bacteroides avicola</name>
    <dbReference type="NCBI Taxonomy" id="2838468"/>
    <lineage>
        <taxon>Bacteria</taxon>
        <taxon>Pseudomonadati</taxon>
        <taxon>Bacteroidota</taxon>
        <taxon>Bacteroidia</taxon>
        <taxon>Bacteroidales</taxon>
        <taxon>Bacteroidaceae</taxon>
        <taxon>Bacteroides</taxon>
    </lineage>
</organism>
<evidence type="ECO:0000259" key="12">
    <source>
        <dbReference type="PROSITE" id="PS50885"/>
    </source>
</evidence>
<dbReference type="SMART" id="SM00304">
    <property type="entry name" value="HAMP"/>
    <property type="match status" value="1"/>
</dbReference>
<accession>A0A9D2KV29</accession>
<dbReference type="InterPro" id="IPR035965">
    <property type="entry name" value="PAS-like_dom_sf"/>
</dbReference>
<dbReference type="GO" id="GO:0000160">
    <property type="term" value="P:phosphorelay signal transduction system"/>
    <property type="evidence" value="ECO:0007669"/>
    <property type="project" value="UniProtKB-KW"/>
</dbReference>
<evidence type="ECO:0000256" key="3">
    <source>
        <dbReference type="ARBA" id="ARBA00012438"/>
    </source>
</evidence>
<dbReference type="PROSITE" id="PS50885">
    <property type="entry name" value="HAMP"/>
    <property type="match status" value="1"/>
</dbReference>
<keyword evidence="7" id="KW-0418">Kinase</keyword>
<dbReference type="PRINTS" id="PR00344">
    <property type="entry name" value="BCTRLSENSOR"/>
</dbReference>
<dbReference type="Gene3D" id="6.10.340.10">
    <property type="match status" value="1"/>
</dbReference>
<evidence type="ECO:0000313" key="13">
    <source>
        <dbReference type="EMBL" id="HJA86821.1"/>
    </source>
</evidence>
<protein>
    <recommendedName>
        <fullName evidence="3">histidine kinase</fullName>
        <ecNumber evidence="3">2.7.13.3</ecNumber>
    </recommendedName>
</protein>
<evidence type="ECO:0000313" key="14">
    <source>
        <dbReference type="Proteomes" id="UP000823862"/>
    </source>
</evidence>
<keyword evidence="9" id="KW-0902">Two-component regulatory system</keyword>
<dbReference type="SUPFAM" id="SSF55785">
    <property type="entry name" value="PYP-like sensor domain (PAS domain)"/>
    <property type="match status" value="1"/>
</dbReference>
<dbReference type="PANTHER" id="PTHR43065:SF10">
    <property type="entry name" value="PEROXIDE STRESS-ACTIVATED HISTIDINE KINASE MAK3"/>
    <property type="match status" value="1"/>
</dbReference>
<name>A0A9D2KV29_9BACE</name>
<dbReference type="SMART" id="SM00387">
    <property type="entry name" value="HATPase_c"/>
    <property type="match status" value="1"/>
</dbReference>
<evidence type="ECO:0000259" key="11">
    <source>
        <dbReference type="PROSITE" id="PS50109"/>
    </source>
</evidence>
<dbReference type="EMBL" id="DWZI01000059">
    <property type="protein sequence ID" value="HJA86821.1"/>
    <property type="molecule type" value="Genomic_DNA"/>
</dbReference>
<feature type="transmembrane region" description="Helical" evidence="10">
    <location>
        <begin position="5"/>
        <end position="25"/>
    </location>
</feature>
<sequence length="447" mass="50429">MRIKFLFFILVIVLVGLGVYIGYFFHQMPPIYGFVAEGAIFFLLVYLSVFYQRIVKPLNTIGNGMELLREQDFSSRLAPVGQYEADRLVNIFNRMMDQLKNERLRMREQNYFLDLLIQASPMGVIILTLNEEINQMNPMAVKMLDIGPVPVAGKKIEQLDSPLAAELAQLPNEETRVVRLNDANVYKCTRSYFIDCGFKHPFFLIERMTDEVRRVEKKAYEKVIRMIAHEVNNTTAGITSTLDTVEQTLAAEEGMEDICEVMRVCMERCYSMSRFITRFADVVKIPEPTLLPVSLNGMAASCKRFMEGMCNDAGIALQLECDPAVGEVKMDASLFEQALVNIIKNAAESLMYAAEGQGRGGHILVRTQAPAVVEVADDGPGISKEVESKLFTPFFSTKPDGQGIGLVFIREVLSKHGCSFSLRTCDDGWTRFRIVFPKTNLLNSRKK</sequence>
<dbReference type="InterPro" id="IPR005467">
    <property type="entry name" value="His_kinase_dom"/>
</dbReference>
<comment type="catalytic activity">
    <reaction evidence="1">
        <text>ATP + protein L-histidine = ADP + protein N-phospho-L-histidine.</text>
        <dbReference type="EC" id="2.7.13.3"/>
    </reaction>
</comment>
<dbReference type="Gene3D" id="3.30.565.10">
    <property type="entry name" value="Histidine kinase-like ATPase, C-terminal domain"/>
    <property type="match status" value="1"/>
</dbReference>
<dbReference type="SUPFAM" id="SSF158472">
    <property type="entry name" value="HAMP domain-like"/>
    <property type="match status" value="1"/>
</dbReference>
<keyword evidence="5" id="KW-0808">Transferase</keyword>
<feature type="transmembrane region" description="Helical" evidence="10">
    <location>
        <begin position="111"/>
        <end position="129"/>
    </location>
</feature>
<gene>
    <name evidence="13" type="ORF">H9950_11660</name>
</gene>
<keyword evidence="10" id="KW-0472">Membrane</keyword>
<evidence type="ECO:0000256" key="10">
    <source>
        <dbReference type="SAM" id="Phobius"/>
    </source>
</evidence>
<feature type="domain" description="HAMP" evidence="12">
    <location>
        <begin position="52"/>
        <end position="104"/>
    </location>
</feature>
<evidence type="ECO:0000256" key="4">
    <source>
        <dbReference type="ARBA" id="ARBA00022553"/>
    </source>
</evidence>
<keyword evidence="8" id="KW-0067">ATP-binding</keyword>
<comment type="subcellular location">
    <subcellularLocation>
        <location evidence="2">Membrane</location>
    </subcellularLocation>
</comment>
<keyword evidence="4" id="KW-0597">Phosphoprotein</keyword>
<dbReference type="SUPFAM" id="SSF55874">
    <property type="entry name" value="ATPase domain of HSP90 chaperone/DNA topoisomerase II/histidine kinase"/>
    <property type="match status" value="1"/>
</dbReference>
<evidence type="ECO:0000256" key="6">
    <source>
        <dbReference type="ARBA" id="ARBA00022741"/>
    </source>
</evidence>
<dbReference type="CDD" id="cd06225">
    <property type="entry name" value="HAMP"/>
    <property type="match status" value="1"/>
</dbReference>
<evidence type="ECO:0000256" key="1">
    <source>
        <dbReference type="ARBA" id="ARBA00000085"/>
    </source>
</evidence>
<evidence type="ECO:0000256" key="7">
    <source>
        <dbReference type="ARBA" id="ARBA00022777"/>
    </source>
</evidence>
<keyword evidence="10" id="KW-1133">Transmembrane helix</keyword>
<dbReference type="InterPro" id="IPR003660">
    <property type="entry name" value="HAMP_dom"/>
</dbReference>
<feature type="transmembrane region" description="Helical" evidence="10">
    <location>
        <begin position="31"/>
        <end position="51"/>
    </location>
</feature>
<keyword evidence="6" id="KW-0547">Nucleotide-binding</keyword>
<feature type="domain" description="Histidine kinase" evidence="11">
    <location>
        <begin position="226"/>
        <end position="440"/>
    </location>
</feature>